<evidence type="ECO:0000313" key="2">
    <source>
        <dbReference type="EMBL" id="CCD43730.1"/>
    </source>
</evidence>
<dbReference type="EMBL" id="FQ790265">
    <property type="protein sequence ID" value="CCD43730.1"/>
    <property type="molecule type" value="Genomic_DNA"/>
</dbReference>
<name>G2XT16_BOTF4</name>
<gene>
    <name evidence="2" type="ORF">BofuT4_uP009780.1</name>
</gene>
<keyword evidence="1" id="KW-0812">Transmembrane</keyword>
<evidence type="ECO:0000256" key="1">
    <source>
        <dbReference type="SAM" id="Phobius"/>
    </source>
</evidence>
<proteinExistence type="predicted"/>
<protein>
    <submittedName>
        <fullName evidence="2">Uncharacterized protein</fullName>
    </submittedName>
</protein>
<dbReference type="Proteomes" id="UP000008177">
    <property type="component" value="Unplaced contigs"/>
</dbReference>
<organism evidence="2 3">
    <name type="scientific">Botryotinia fuckeliana (strain T4)</name>
    <name type="common">Noble rot fungus</name>
    <name type="synonym">Botrytis cinerea</name>
    <dbReference type="NCBI Taxonomy" id="999810"/>
    <lineage>
        <taxon>Eukaryota</taxon>
        <taxon>Fungi</taxon>
        <taxon>Dikarya</taxon>
        <taxon>Ascomycota</taxon>
        <taxon>Pezizomycotina</taxon>
        <taxon>Leotiomycetes</taxon>
        <taxon>Helotiales</taxon>
        <taxon>Sclerotiniaceae</taxon>
        <taxon>Botrytis</taxon>
    </lineage>
</organism>
<dbReference type="HOGENOM" id="CLU_2573599_0_0_1"/>
<feature type="transmembrane region" description="Helical" evidence="1">
    <location>
        <begin position="6"/>
        <end position="27"/>
    </location>
</feature>
<evidence type="ECO:0000313" key="3">
    <source>
        <dbReference type="Proteomes" id="UP000008177"/>
    </source>
</evidence>
<dbReference type="AlphaFoldDB" id="G2XT16"/>
<dbReference type="InParanoid" id="G2XT16"/>
<sequence length="81" mass="9039">MCWNLGIALVSSFEFLQFYLLVALIVFSRPREQHNPVFQFFSSCALGAVVKMASAVEIIRSGDNRFGFPATSGELSEEHHS</sequence>
<reference evidence="3" key="1">
    <citation type="journal article" date="2011" name="PLoS Genet.">
        <title>Genomic analysis of the necrotrophic fungal pathogens Sclerotinia sclerotiorum and Botrytis cinerea.</title>
        <authorList>
            <person name="Amselem J."/>
            <person name="Cuomo C.A."/>
            <person name="van Kan J.A."/>
            <person name="Viaud M."/>
            <person name="Benito E.P."/>
            <person name="Couloux A."/>
            <person name="Coutinho P.M."/>
            <person name="de Vries R.P."/>
            <person name="Dyer P.S."/>
            <person name="Fillinger S."/>
            <person name="Fournier E."/>
            <person name="Gout L."/>
            <person name="Hahn M."/>
            <person name="Kohn L."/>
            <person name="Lapalu N."/>
            <person name="Plummer K.M."/>
            <person name="Pradier J.M."/>
            <person name="Quevillon E."/>
            <person name="Sharon A."/>
            <person name="Simon A."/>
            <person name="ten Have A."/>
            <person name="Tudzynski B."/>
            <person name="Tudzynski P."/>
            <person name="Wincker P."/>
            <person name="Andrew M."/>
            <person name="Anthouard V."/>
            <person name="Beever R.E."/>
            <person name="Beffa R."/>
            <person name="Benoit I."/>
            <person name="Bouzid O."/>
            <person name="Brault B."/>
            <person name="Chen Z."/>
            <person name="Choquer M."/>
            <person name="Collemare J."/>
            <person name="Cotton P."/>
            <person name="Danchin E.G."/>
            <person name="Da Silva C."/>
            <person name="Gautier A."/>
            <person name="Giraud C."/>
            <person name="Giraud T."/>
            <person name="Gonzalez C."/>
            <person name="Grossetete S."/>
            <person name="Guldener U."/>
            <person name="Henrissat B."/>
            <person name="Howlett B.J."/>
            <person name="Kodira C."/>
            <person name="Kretschmer M."/>
            <person name="Lappartient A."/>
            <person name="Leroch M."/>
            <person name="Levis C."/>
            <person name="Mauceli E."/>
            <person name="Neuveglise C."/>
            <person name="Oeser B."/>
            <person name="Pearson M."/>
            <person name="Poulain J."/>
            <person name="Poussereau N."/>
            <person name="Quesneville H."/>
            <person name="Rascle C."/>
            <person name="Schumacher J."/>
            <person name="Segurens B."/>
            <person name="Sexton A."/>
            <person name="Silva E."/>
            <person name="Sirven C."/>
            <person name="Soanes D.M."/>
            <person name="Talbot N.J."/>
            <person name="Templeton M."/>
            <person name="Yandava C."/>
            <person name="Yarden O."/>
            <person name="Zeng Q."/>
            <person name="Rollins J.A."/>
            <person name="Lebrun M.H."/>
            <person name="Dickman M."/>
        </authorList>
    </citation>
    <scope>NUCLEOTIDE SEQUENCE [LARGE SCALE GENOMIC DNA]</scope>
    <source>
        <strain evidence="3">T4</strain>
    </source>
</reference>
<keyword evidence="1" id="KW-1133">Transmembrane helix</keyword>
<accession>G2XT16</accession>
<keyword evidence="1" id="KW-0472">Membrane</keyword>